<accession>A0A0G4ID11</accession>
<evidence type="ECO:0000256" key="1">
    <source>
        <dbReference type="SAM" id="MobiDB-lite"/>
    </source>
</evidence>
<gene>
    <name evidence="2" type="ORF">Cvel_115</name>
</gene>
<dbReference type="VEuPathDB" id="CryptoDB:Cvel_115"/>
<feature type="region of interest" description="Disordered" evidence="1">
    <location>
        <begin position="301"/>
        <end position="333"/>
    </location>
</feature>
<feature type="compositionally biased region" description="Polar residues" evidence="1">
    <location>
        <begin position="301"/>
        <end position="327"/>
    </location>
</feature>
<reference evidence="2" key="1">
    <citation type="submission" date="2014-11" db="EMBL/GenBank/DDBJ databases">
        <authorList>
            <person name="Otto D Thomas"/>
            <person name="Naeem Raeece"/>
        </authorList>
    </citation>
    <scope>NUCLEOTIDE SEQUENCE</scope>
</reference>
<name>A0A0G4ID11_9ALVE</name>
<organism evidence="2">
    <name type="scientific">Chromera velia CCMP2878</name>
    <dbReference type="NCBI Taxonomy" id="1169474"/>
    <lineage>
        <taxon>Eukaryota</taxon>
        <taxon>Sar</taxon>
        <taxon>Alveolata</taxon>
        <taxon>Colpodellida</taxon>
        <taxon>Chromeraceae</taxon>
        <taxon>Chromera</taxon>
    </lineage>
</organism>
<dbReference type="EMBL" id="CDMZ01005843">
    <property type="protein sequence ID" value="CEM55104.1"/>
    <property type="molecule type" value="Genomic_DNA"/>
</dbReference>
<protein>
    <submittedName>
        <fullName evidence="2">Uncharacterized protein</fullName>
    </submittedName>
</protein>
<dbReference type="AlphaFoldDB" id="A0A0G4ID11"/>
<evidence type="ECO:0000313" key="2">
    <source>
        <dbReference type="EMBL" id="CEM55104.1"/>
    </source>
</evidence>
<proteinExistence type="predicted"/>
<feature type="region of interest" description="Disordered" evidence="1">
    <location>
        <begin position="214"/>
        <end position="242"/>
    </location>
</feature>
<sequence length="390" mass="43419">MAHSALIDSRRDSVCKTLSRIGAASGVPLILGAPSKRADAVEETAEVTRFLPISDEMFSQKLLNLPPKAFKFPPFMEGEWECVLRFEGVELPAGTSLQQVGRKTRIPGFRRYSVAWLADVGFPNVRSVLRFVKEKGKGPVGRFGLKEGQGGILEDRACNLRELMRGFTDGKADVYEVLYESSEDPNRCRLAYRDNKGEGKIQLFTNRREILWKKKKQKKKSANTADASPDPNLFISGQGQSQSKSDSLFVSDNEYEGFETVEAFRQVSFRRGLRSPEEEIPSQSFGDYIIRWDLSQAPSRSTLGGQPQNLISRSSNFGREESGTVSQEAGGGAMQKTVGSLERLEGCLQCASFILPTDVPPQEVMQTNLVSLKPSIVFNYKVEMTRLQSH</sequence>